<dbReference type="Pfam" id="PF21787">
    <property type="entry name" value="TNP-like_RNaseH_N"/>
    <property type="match status" value="1"/>
</dbReference>
<accession>A0AAV7XDI1</accession>
<comment type="caution">
    <text evidence="3">The sequence shown here is derived from an EMBL/GenBank/DDBJ whole genome shotgun (WGS) entry which is preliminary data.</text>
</comment>
<feature type="region of interest" description="Disordered" evidence="1">
    <location>
        <begin position="1"/>
        <end position="37"/>
    </location>
</feature>
<keyword evidence="4" id="KW-1185">Reference proteome</keyword>
<feature type="compositionally biased region" description="Polar residues" evidence="1">
    <location>
        <begin position="28"/>
        <end position="37"/>
    </location>
</feature>
<sequence>MKNPIIQMKDKPVEQRKILGRPPDASRNESGGTSSSDPSFFSCLEKIHQYGMEFYMNQEDPTCMPLKDLCKKMDNWNFSPGVLKDNIYAVKQTLSVSHFCSVSVDKIPIEPVIQFDSVSEVFTGFVAPLCSEIKLANEVIVFMIRGFEVEWKCLAGYMSVNLQEDGWAIWHILNQLIILLAQYDFTVVNVVLGEGIGFDILDNADENVIKGDSLIQHPYYQRDILCFSKSVDDLVKSVTECIIQENFTIPDEILTKYELAENVLRPDHLQALIGCENWSLELVTTWLFQKDREFPEEDRMPDLKTEIFILRMLWMWVNAMTFVLDDDTSGFYSVETHIQTLHDTSSIFGVLEKDVTSTGSEVLWNSMRRSTLSCLALYEHYVAKGIISGIRYNSFRSVSLHHLKGLVQCNDLSSPKPKPCNVLQFLHLVNSAVMLHSNFADKDFESGIFFSEFLEHRRVFQPCDVEECEDLSDLDGLGLYYLSSRVVTKLVHQNQCETCKAALVAEHSDKSVPPVWLEAVDRSSLFRPSMSVYDTLQWAESQFVHTDEDILRLHKPCTQFAYRVYGEISFGIRSAFPSCHDVLRGMLGAFMSVRLKMVAEDITRRLK</sequence>
<dbReference type="EMBL" id="JAPTSV010000009">
    <property type="protein sequence ID" value="KAJ1524101.1"/>
    <property type="molecule type" value="Genomic_DNA"/>
</dbReference>
<evidence type="ECO:0000259" key="2">
    <source>
        <dbReference type="Pfam" id="PF21787"/>
    </source>
</evidence>
<protein>
    <recommendedName>
        <fullName evidence="2">Transposable element P transposase-like RNase H domain-containing protein</fullName>
    </recommendedName>
</protein>
<evidence type="ECO:0000313" key="3">
    <source>
        <dbReference type="EMBL" id="KAJ1524101.1"/>
    </source>
</evidence>
<name>A0AAV7XDI1_9NEOP</name>
<dbReference type="AlphaFoldDB" id="A0AAV7XDI1"/>
<dbReference type="Proteomes" id="UP001075354">
    <property type="component" value="Chromosome 9"/>
</dbReference>
<feature type="domain" description="Transposable element P transposase-like RNase H" evidence="2">
    <location>
        <begin position="81"/>
        <end position="192"/>
    </location>
</feature>
<gene>
    <name evidence="3" type="ORF">ONE63_010637</name>
</gene>
<proteinExistence type="predicted"/>
<organism evidence="3 4">
    <name type="scientific">Megalurothrips usitatus</name>
    <name type="common">bean blossom thrips</name>
    <dbReference type="NCBI Taxonomy" id="439358"/>
    <lineage>
        <taxon>Eukaryota</taxon>
        <taxon>Metazoa</taxon>
        <taxon>Ecdysozoa</taxon>
        <taxon>Arthropoda</taxon>
        <taxon>Hexapoda</taxon>
        <taxon>Insecta</taxon>
        <taxon>Pterygota</taxon>
        <taxon>Neoptera</taxon>
        <taxon>Paraneoptera</taxon>
        <taxon>Thysanoptera</taxon>
        <taxon>Terebrantia</taxon>
        <taxon>Thripoidea</taxon>
        <taxon>Thripidae</taxon>
        <taxon>Megalurothrips</taxon>
    </lineage>
</organism>
<feature type="compositionally biased region" description="Basic and acidic residues" evidence="1">
    <location>
        <begin position="8"/>
        <end position="17"/>
    </location>
</feature>
<evidence type="ECO:0000313" key="4">
    <source>
        <dbReference type="Proteomes" id="UP001075354"/>
    </source>
</evidence>
<reference evidence="3" key="1">
    <citation type="submission" date="2022-12" db="EMBL/GenBank/DDBJ databases">
        <title>Chromosome-level genome assembly of the bean flower thrips Megalurothrips usitatus.</title>
        <authorList>
            <person name="Ma L."/>
            <person name="Liu Q."/>
            <person name="Li H."/>
            <person name="Cai W."/>
        </authorList>
    </citation>
    <scope>NUCLEOTIDE SEQUENCE</scope>
    <source>
        <strain evidence="3">Cailab_2022a</strain>
    </source>
</reference>
<dbReference type="InterPro" id="IPR048365">
    <property type="entry name" value="TNP-like_RNaseH_N"/>
</dbReference>
<evidence type="ECO:0000256" key="1">
    <source>
        <dbReference type="SAM" id="MobiDB-lite"/>
    </source>
</evidence>